<gene>
    <name evidence="2" type="ORF">AC812_13650</name>
</gene>
<sequence>MSPFWSLAGAVEWYELSQYPNGCWQPLGDYGKGRLFFYADEQISDYLHGIRAYNEYGDYFDNLGLMHYKVNEAVYNPPPAACEANFDIGEFVNTIRVPAWYSDGLPVFAYSSPIPNTTYVIDISSEPWFDEEGKPQHGVDISIDGGQTWVNIRDMNGECEAEKGVGGYKYYFKYVAGRNYRIRASDGNDPLEYLGNKGYVKFSVYTATSYKADGACSQSFTLGNVLKTGSIPANLSGGDRIQYNLTPNNWYAIEIVPPPWSNAGVESKEADISGGDSGWQTFYPLADFPGVACAEENDGYKRIYFRAQYSQYLLRAHEDVLQYEDNSGSVNYKLYGVEVSASNPPPGSCESAYNTNRIVVSLPILYANLENGIELKLAPGKYMLETMEGPWLNEATPSYDVEITSGGLLGTYVPINSQGVSDPLECVVPLSDGLHYRAYFSVEAGKYYRVRVHDPEGTFATNTGQMVIAIYRVSDINEPPPDPADYTVNGCNSICLRPDSILDVPEWIEYNRCAFSKWISFCPYHAESLMSVLVEFNNREPFGTLLQFTSLPQKIQEEFNQYRWADAQGGDGAEVLGGGVQPWEILAQLPSSSPFNNGRIDIVKPMTPFSTFCQSEMTKAVGAKLSAPMCFALNVLNGLGVNKWINTIFNLVLAGVFFMYIYNAWIKQFGN</sequence>
<evidence type="ECO:0000313" key="3">
    <source>
        <dbReference type="Proteomes" id="UP000050514"/>
    </source>
</evidence>
<dbReference type="AlphaFoldDB" id="A0A0P6XG58"/>
<protein>
    <submittedName>
        <fullName evidence="2">Uncharacterized protein</fullName>
    </submittedName>
</protein>
<name>A0A0P6XG58_9CHLR</name>
<organism evidence="2 3">
    <name type="scientific">Bellilinea caldifistulae</name>
    <dbReference type="NCBI Taxonomy" id="360411"/>
    <lineage>
        <taxon>Bacteria</taxon>
        <taxon>Bacillati</taxon>
        <taxon>Chloroflexota</taxon>
        <taxon>Anaerolineae</taxon>
        <taxon>Anaerolineales</taxon>
        <taxon>Anaerolineaceae</taxon>
        <taxon>Bellilinea</taxon>
    </lineage>
</organism>
<feature type="transmembrane region" description="Helical" evidence="1">
    <location>
        <begin position="644"/>
        <end position="665"/>
    </location>
</feature>
<dbReference type="Proteomes" id="UP000050514">
    <property type="component" value="Unassembled WGS sequence"/>
</dbReference>
<keyword evidence="1" id="KW-1133">Transmembrane helix</keyword>
<comment type="caution">
    <text evidence="2">The sequence shown here is derived from an EMBL/GenBank/DDBJ whole genome shotgun (WGS) entry which is preliminary data.</text>
</comment>
<keyword evidence="1" id="KW-0472">Membrane</keyword>
<dbReference type="EMBL" id="LGHJ01000019">
    <property type="protein sequence ID" value="KPL73829.1"/>
    <property type="molecule type" value="Genomic_DNA"/>
</dbReference>
<evidence type="ECO:0000313" key="2">
    <source>
        <dbReference type="EMBL" id="KPL73829.1"/>
    </source>
</evidence>
<evidence type="ECO:0000256" key="1">
    <source>
        <dbReference type="SAM" id="Phobius"/>
    </source>
</evidence>
<reference evidence="2 3" key="1">
    <citation type="submission" date="2015-07" db="EMBL/GenBank/DDBJ databases">
        <title>Draft genome of Bellilinea caldifistulae DSM 17877.</title>
        <authorList>
            <person name="Hemp J."/>
            <person name="Ward L.M."/>
            <person name="Pace L.A."/>
            <person name="Fischer W.W."/>
        </authorList>
    </citation>
    <scope>NUCLEOTIDE SEQUENCE [LARGE SCALE GENOMIC DNA]</scope>
    <source>
        <strain evidence="2 3">GOMI-1</strain>
    </source>
</reference>
<accession>A0A0P6XG58</accession>
<keyword evidence="1" id="KW-0812">Transmembrane</keyword>
<keyword evidence="3" id="KW-1185">Reference proteome</keyword>
<proteinExistence type="predicted"/>